<evidence type="ECO:0000313" key="8">
    <source>
        <dbReference type="Proteomes" id="UP001243844"/>
    </source>
</evidence>
<feature type="transmembrane region" description="Helical" evidence="6">
    <location>
        <begin position="71"/>
        <end position="88"/>
    </location>
</feature>
<comment type="caution">
    <text evidence="7">The sequence shown here is derived from an EMBL/GenBank/DDBJ whole genome shotgun (WGS) entry which is preliminary data.</text>
</comment>
<dbReference type="GO" id="GO:0005886">
    <property type="term" value="C:plasma membrane"/>
    <property type="evidence" value="ECO:0007669"/>
    <property type="project" value="UniProtKB-SubCell"/>
</dbReference>
<dbReference type="PANTHER" id="PTHR30086:SF20">
    <property type="entry name" value="ARGININE EXPORTER PROTEIN ARGO-RELATED"/>
    <property type="match status" value="1"/>
</dbReference>
<dbReference type="Proteomes" id="UP001243844">
    <property type="component" value="Unassembled WGS sequence"/>
</dbReference>
<dbReference type="RefSeq" id="WP_308974205.1">
    <property type="nucleotide sequence ID" value="NZ_JAVIDL010000012.1"/>
</dbReference>
<comment type="subcellular location">
    <subcellularLocation>
        <location evidence="1">Cell membrane</location>
        <topology evidence="1">Multi-pass membrane protein</topology>
    </subcellularLocation>
</comment>
<keyword evidence="5 6" id="KW-0472">Membrane</keyword>
<dbReference type="EMBL" id="JAVIDL010000012">
    <property type="protein sequence ID" value="MDQ8935671.1"/>
    <property type="molecule type" value="Genomic_DNA"/>
</dbReference>
<proteinExistence type="predicted"/>
<organism evidence="7 8">
    <name type="scientific">Acinetobacter rudis</name>
    <dbReference type="NCBI Taxonomy" id="632955"/>
    <lineage>
        <taxon>Bacteria</taxon>
        <taxon>Pseudomonadati</taxon>
        <taxon>Pseudomonadota</taxon>
        <taxon>Gammaproteobacteria</taxon>
        <taxon>Moraxellales</taxon>
        <taxon>Moraxellaceae</taxon>
        <taxon>Acinetobacter</taxon>
    </lineage>
</organism>
<dbReference type="GO" id="GO:0015171">
    <property type="term" value="F:amino acid transmembrane transporter activity"/>
    <property type="evidence" value="ECO:0007669"/>
    <property type="project" value="TreeGrafter"/>
</dbReference>
<dbReference type="Pfam" id="PF01810">
    <property type="entry name" value="LysE"/>
    <property type="match status" value="1"/>
</dbReference>
<sequence>MFWVYVKGFSVSMGLIVAIGAQNAFVLKQGLKRQHVFWLCLVCALSDSILITLGVYGFANVVTLYPQLLRLAQYFGVVFLLWYAFIHFRQALYTQQIQPLDLSSSSTLAQSILLCLGLTWLNPHVYLDTVVLIGSISAQFSSDKLYFALGAISASWLFFFTLGYAASIMAPLFQSVKAWRVLDLIIGLVMVMIAISLFNMQL</sequence>
<name>A0AAW8J6D2_9GAMM</name>
<evidence type="ECO:0000256" key="4">
    <source>
        <dbReference type="ARBA" id="ARBA00022989"/>
    </source>
</evidence>
<accession>A0AAW8J6D2</accession>
<gene>
    <name evidence="7" type="ORF">RFH47_08010</name>
</gene>
<dbReference type="PANTHER" id="PTHR30086">
    <property type="entry name" value="ARGININE EXPORTER PROTEIN ARGO"/>
    <property type="match status" value="1"/>
</dbReference>
<protein>
    <submittedName>
        <fullName evidence="7">LysE/ArgO family amino acid transporter</fullName>
    </submittedName>
</protein>
<dbReference type="AlphaFoldDB" id="A0AAW8J6D2"/>
<evidence type="ECO:0000256" key="3">
    <source>
        <dbReference type="ARBA" id="ARBA00022692"/>
    </source>
</evidence>
<evidence type="ECO:0000256" key="5">
    <source>
        <dbReference type="ARBA" id="ARBA00023136"/>
    </source>
</evidence>
<feature type="transmembrane region" description="Helical" evidence="6">
    <location>
        <begin position="178"/>
        <end position="198"/>
    </location>
</feature>
<evidence type="ECO:0000313" key="7">
    <source>
        <dbReference type="EMBL" id="MDQ8935671.1"/>
    </source>
</evidence>
<evidence type="ECO:0000256" key="6">
    <source>
        <dbReference type="SAM" id="Phobius"/>
    </source>
</evidence>
<feature type="transmembrane region" description="Helical" evidence="6">
    <location>
        <begin position="145"/>
        <end position="166"/>
    </location>
</feature>
<keyword evidence="2" id="KW-1003">Cell membrane</keyword>
<feature type="transmembrane region" description="Helical" evidence="6">
    <location>
        <begin position="36"/>
        <end position="59"/>
    </location>
</feature>
<feature type="transmembrane region" description="Helical" evidence="6">
    <location>
        <begin position="6"/>
        <end position="27"/>
    </location>
</feature>
<keyword evidence="3 6" id="KW-0812">Transmembrane</keyword>
<reference evidence="7" key="1">
    <citation type="submission" date="2023-08" db="EMBL/GenBank/DDBJ databases">
        <title>Emergence of clinically-relevant ST2 carbapenem-resistant Acinetobacter baumannii strains in hospital sewages in Zhejiang, East of China.</title>
        <authorList>
            <person name="Kaichao C."/>
            <person name="Zhang R."/>
        </authorList>
    </citation>
    <scope>NUCLEOTIDE SEQUENCE</scope>
    <source>
        <strain evidence="7">M-RB-37</strain>
    </source>
</reference>
<evidence type="ECO:0000256" key="1">
    <source>
        <dbReference type="ARBA" id="ARBA00004651"/>
    </source>
</evidence>
<dbReference type="InterPro" id="IPR001123">
    <property type="entry name" value="LeuE-type"/>
</dbReference>
<keyword evidence="4 6" id="KW-1133">Transmembrane helix</keyword>
<evidence type="ECO:0000256" key="2">
    <source>
        <dbReference type="ARBA" id="ARBA00022475"/>
    </source>
</evidence>